<dbReference type="InterPro" id="IPR027471">
    <property type="entry name" value="YbeD-like_sf"/>
</dbReference>
<organism evidence="2">
    <name type="scientific">Helicotheca tamesis</name>
    <dbReference type="NCBI Taxonomy" id="374047"/>
    <lineage>
        <taxon>Eukaryota</taxon>
        <taxon>Sar</taxon>
        <taxon>Stramenopiles</taxon>
        <taxon>Ochrophyta</taxon>
        <taxon>Bacillariophyta</taxon>
        <taxon>Mediophyceae</taxon>
        <taxon>Lithodesmiophycidae</taxon>
        <taxon>Lithodesmiales</taxon>
        <taxon>Lithodesmiaceae</taxon>
        <taxon>Helicotheca</taxon>
    </lineage>
</organism>
<sequence>MRAQLQSSTSHLFTLFLILLSLSKSYSFSCNTPPKAATRIYRKSFLHPSISSSLFLSLSSSPEEESLEGAEGDDEIQYESVVKINDGGSDLTDRFKYKVNALMGAYDPKPGTSDDEYGSGNILNAMLNFPTTYTFTVVGKTGNDDVLKENYVDMVKKVILDSAGGNDSMECRVTPRGSKFTRVSIAVTVESSAMINGIYDGLEEIEETVMKY</sequence>
<gene>
    <name evidence="2" type="ORF">HTAM1171_LOCUS2511</name>
</gene>
<feature type="chain" id="PRO_5031293643" evidence="1">
    <location>
        <begin position="28"/>
        <end position="212"/>
    </location>
</feature>
<protein>
    <submittedName>
        <fullName evidence="2">Uncharacterized protein</fullName>
    </submittedName>
</protein>
<dbReference type="EMBL" id="HBGV01004125">
    <property type="protein sequence ID" value="CAD9476118.1"/>
    <property type="molecule type" value="Transcribed_RNA"/>
</dbReference>
<feature type="signal peptide" evidence="1">
    <location>
        <begin position="1"/>
        <end position="27"/>
    </location>
</feature>
<proteinExistence type="predicted"/>
<name>A0A7S2GZY0_9STRA</name>
<dbReference type="InterPro" id="IPR007454">
    <property type="entry name" value="UPF0250_YbeD-like"/>
</dbReference>
<evidence type="ECO:0000256" key="1">
    <source>
        <dbReference type="SAM" id="SignalP"/>
    </source>
</evidence>
<evidence type="ECO:0000313" key="2">
    <source>
        <dbReference type="EMBL" id="CAD9476118.1"/>
    </source>
</evidence>
<dbReference type="AlphaFoldDB" id="A0A7S2GZY0"/>
<reference evidence="2" key="1">
    <citation type="submission" date="2021-01" db="EMBL/GenBank/DDBJ databases">
        <authorList>
            <person name="Corre E."/>
            <person name="Pelletier E."/>
            <person name="Niang G."/>
            <person name="Scheremetjew M."/>
            <person name="Finn R."/>
            <person name="Kale V."/>
            <person name="Holt S."/>
            <person name="Cochrane G."/>
            <person name="Meng A."/>
            <person name="Brown T."/>
            <person name="Cohen L."/>
        </authorList>
    </citation>
    <scope>NUCLEOTIDE SEQUENCE</scope>
    <source>
        <strain evidence="2">CCMP826</strain>
    </source>
</reference>
<accession>A0A7S2GZY0</accession>
<dbReference type="Pfam" id="PF04359">
    <property type="entry name" value="DUF493"/>
    <property type="match status" value="1"/>
</dbReference>
<dbReference type="Gene3D" id="3.30.70.260">
    <property type="match status" value="1"/>
</dbReference>
<keyword evidence="1" id="KW-0732">Signal</keyword>
<dbReference type="SUPFAM" id="SSF117991">
    <property type="entry name" value="YbeD/HP0495-like"/>
    <property type="match status" value="1"/>
</dbReference>